<dbReference type="GO" id="GO:0005886">
    <property type="term" value="C:plasma membrane"/>
    <property type="evidence" value="ECO:0007669"/>
    <property type="project" value="UniProtKB-SubCell"/>
</dbReference>
<feature type="transmembrane region" description="Helical" evidence="8">
    <location>
        <begin position="178"/>
        <end position="197"/>
    </location>
</feature>
<keyword evidence="3" id="KW-1003">Cell membrane</keyword>
<gene>
    <name evidence="10" type="ORF">FB562_0872</name>
</gene>
<dbReference type="OrthoDB" id="9791874at2"/>
<feature type="transmembrane region" description="Helical" evidence="8">
    <location>
        <begin position="153"/>
        <end position="172"/>
    </location>
</feature>
<feature type="transmembrane region" description="Helical" evidence="8">
    <location>
        <begin position="121"/>
        <end position="141"/>
    </location>
</feature>
<keyword evidence="11" id="KW-1185">Reference proteome</keyword>
<evidence type="ECO:0000256" key="6">
    <source>
        <dbReference type="ARBA" id="ARBA00023136"/>
    </source>
</evidence>
<evidence type="ECO:0000256" key="1">
    <source>
        <dbReference type="ARBA" id="ARBA00004651"/>
    </source>
</evidence>
<dbReference type="AlphaFoldDB" id="A0A542YIG2"/>
<evidence type="ECO:0000313" key="10">
    <source>
        <dbReference type="EMBL" id="TQL47801.1"/>
    </source>
</evidence>
<dbReference type="RefSeq" id="WP_141880013.1">
    <property type="nucleotide sequence ID" value="NZ_VFOM01000001.1"/>
</dbReference>
<evidence type="ECO:0000256" key="7">
    <source>
        <dbReference type="SAM" id="MobiDB-lite"/>
    </source>
</evidence>
<feature type="compositionally biased region" description="Basic and acidic residues" evidence="7">
    <location>
        <begin position="238"/>
        <end position="251"/>
    </location>
</feature>
<feature type="region of interest" description="Disordered" evidence="7">
    <location>
        <begin position="229"/>
        <end position="251"/>
    </location>
</feature>
<evidence type="ECO:0000313" key="11">
    <source>
        <dbReference type="Proteomes" id="UP000317998"/>
    </source>
</evidence>
<comment type="similarity">
    <text evidence="2">Belongs to the UPF0126 family.</text>
</comment>
<evidence type="ECO:0000256" key="2">
    <source>
        <dbReference type="ARBA" id="ARBA00008193"/>
    </source>
</evidence>
<accession>A0A542YIG2</accession>
<feature type="transmembrane region" description="Helical" evidence="8">
    <location>
        <begin position="12"/>
        <end position="31"/>
    </location>
</feature>
<dbReference type="PANTHER" id="PTHR30506">
    <property type="entry name" value="INNER MEMBRANE PROTEIN"/>
    <property type="match status" value="1"/>
</dbReference>
<keyword evidence="4 8" id="KW-0812">Transmembrane</keyword>
<proteinExistence type="inferred from homology"/>
<dbReference type="Proteomes" id="UP000317998">
    <property type="component" value="Unassembled WGS sequence"/>
</dbReference>
<reference evidence="10 11" key="1">
    <citation type="submission" date="2019-06" db="EMBL/GenBank/DDBJ databases">
        <title>Sequencing the genomes of 1000 actinobacteria strains.</title>
        <authorList>
            <person name="Klenk H.-P."/>
        </authorList>
    </citation>
    <scope>NUCLEOTIDE SEQUENCE [LARGE SCALE GENOMIC DNA]</scope>
    <source>
        <strain evidence="10 11">DSM 26477</strain>
    </source>
</reference>
<evidence type="ECO:0000256" key="5">
    <source>
        <dbReference type="ARBA" id="ARBA00022989"/>
    </source>
</evidence>
<dbReference type="PANTHER" id="PTHR30506:SF3">
    <property type="entry name" value="UPF0126 INNER MEMBRANE PROTEIN YADS-RELATED"/>
    <property type="match status" value="1"/>
</dbReference>
<feature type="domain" description="Glycine transporter" evidence="9">
    <location>
        <begin position="100"/>
        <end position="173"/>
    </location>
</feature>
<dbReference type="InterPro" id="IPR005115">
    <property type="entry name" value="Gly_transporter"/>
</dbReference>
<dbReference type="EMBL" id="VFOM01000001">
    <property type="protein sequence ID" value="TQL47801.1"/>
    <property type="molecule type" value="Genomic_DNA"/>
</dbReference>
<evidence type="ECO:0000256" key="8">
    <source>
        <dbReference type="SAM" id="Phobius"/>
    </source>
</evidence>
<evidence type="ECO:0000256" key="4">
    <source>
        <dbReference type="ARBA" id="ARBA00022692"/>
    </source>
</evidence>
<protein>
    <submittedName>
        <fullName evidence="10">Putative membrane protein YeiH</fullName>
    </submittedName>
</protein>
<sequence>MDSTEVVLSDWINVVDLAGVLGNAVLGGIAARAARLDIVGFIILAILSGLGGGIIRDTLLQRGTPVAFTDPLYLYMAILGAVVAFFISFTSRTSQRMLILLDALAVGCWAAAGTQKALVAGLGWLPAIILGMVTAIGGGMVRDVFLMKVPTVFGGNTLYATSAFVASIEMVVLSSLGLPVIGSVVAILSGAALSLLARRFGWILPTEVRLPHPNAGVMTGWLSRWWSGARRPGARPGQTKEEANGGDDRSE</sequence>
<organism evidence="10 11">
    <name type="scientific">Homoserinimonas aerilata</name>
    <dbReference type="NCBI Taxonomy" id="1162970"/>
    <lineage>
        <taxon>Bacteria</taxon>
        <taxon>Bacillati</taxon>
        <taxon>Actinomycetota</taxon>
        <taxon>Actinomycetes</taxon>
        <taxon>Micrococcales</taxon>
        <taxon>Microbacteriaceae</taxon>
        <taxon>Homoserinimonas</taxon>
    </lineage>
</organism>
<evidence type="ECO:0000259" key="9">
    <source>
        <dbReference type="Pfam" id="PF03458"/>
    </source>
</evidence>
<comment type="caution">
    <text evidence="10">The sequence shown here is derived from an EMBL/GenBank/DDBJ whole genome shotgun (WGS) entry which is preliminary data.</text>
</comment>
<dbReference type="Pfam" id="PF03458">
    <property type="entry name" value="Gly_transporter"/>
    <property type="match status" value="2"/>
</dbReference>
<evidence type="ECO:0000256" key="3">
    <source>
        <dbReference type="ARBA" id="ARBA00022475"/>
    </source>
</evidence>
<keyword evidence="5 8" id="KW-1133">Transmembrane helix</keyword>
<feature type="transmembrane region" description="Helical" evidence="8">
    <location>
        <begin position="72"/>
        <end position="90"/>
    </location>
</feature>
<keyword evidence="6 8" id="KW-0472">Membrane</keyword>
<feature type="domain" description="Glycine transporter" evidence="9">
    <location>
        <begin position="14"/>
        <end position="87"/>
    </location>
</feature>
<feature type="transmembrane region" description="Helical" evidence="8">
    <location>
        <begin position="38"/>
        <end position="60"/>
    </location>
</feature>
<name>A0A542YIG2_9MICO</name>
<comment type="subcellular location">
    <subcellularLocation>
        <location evidence="1">Cell membrane</location>
        <topology evidence="1">Multi-pass membrane protein</topology>
    </subcellularLocation>
</comment>